<dbReference type="KEGG" id="pbf:CFX0092_A0445"/>
<keyword evidence="2" id="KW-0129">CBS domain</keyword>
<dbReference type="OrthoDB" id="160124at2"/>
<proteinExistence type="predicted"/>
<reference evidence="4" key="1">
    <citation type="submission" date="2016-01" db="EMBL/GenBank/DDBJ databases">
        <authorList>
            <person name="Mcilroy J.S."/>
            <person name="Karst M S."/>
            <person name="Albertsen M."/>
        </authorList>
    </citation>
    <scope>NUCLEOTIDE SEQUENCE</scope>
    <source>
        <strain evidence="4">Cfx-K</strain>
    </source>
</reference>
<dbReference type="RefSeq" id="WP_095041952.1">
    <property type="nucleotide sequence ID" value="NZ_LN890655.1"/>
</dbReference>
<dbReference type="CDD" id="cd04584">
    <property type="entry name" value="CBS_pair_AcuB_like"/>
    <property type="match status" value="1"/>
</dbReference>
<sequence length="141" mass="15599">MLTVNDLMTEIPNTVTPQTTIRQVIALMKSQACRQLPVLLNGKLVGIVTDRDVRLAMNSPLILHGRWQDDEILDNITAETCMTPDPMTVSPDTPAYQAANMLSIYKFGALPVVDKGVLVGIITATDFLDYFALQRPQLIDQ</sequence>
<keyword evidence="5" id="KW-1185">Reference proteome</keyword>
<dbReference type="InterPro" id="IPR051462">
    <property type="entry name" value="CBS_domain-containing"/>
</dbReference>
<dbReference type="InterPro" id="IPR046342">
    <property type="entry name" value="CBS_dom_sf"/>
</dbReference>
<evidence type="ECO:0000313" key="4">
    <source>
        <dbReference type="EMBL" id="CUS02326.2"/>
    </source>
</evidence>
<dbReference type="EMBL" id="LN890655">
    <property type="protein sequence ID" value="CUS02326.2"/>
    <property type="molecule type" value="Genomic_DNA"/>
</dbReference>
<evidence type="ECO:0000313" key="5">
    <source>
        <dbReference type="Proteomes" id="UP000215027"/>
    </source>
</evidence>
<protein>
    <submittedName>
        <fullName evidence="4">CBS domain containing protein</fullName>
    </submittedName>
</protein>
<dbReference type="Proteomes" id="UP000215027">
    <property type="component" value="Chromosome I"/>
</dbReference>
<name>A0A160SYG1_9CHLR</name>
<dbReference type="AlphaFoldDB" id="A0A160SYG1"/>
<dbReference type="Gene3D" id="3.10.580.10">
    <property type="entry name" value="CBS-domain"/>
    <property type="match status" value="1"/>
</dbReference>
<dbReference type="InterPro" id="IPR000644">
    <property type="entry name" value="CBS_dom"/>
</dbReference>
<dbReference type="SUPFAM" id="SSF54631">
    <property type="entry name" value="CBS-domain pair"/>
    <property type="match status" value="1"/>
</dbReference>
<feature type="domain" description="CBS" evidence="3">
    <location>
        <begin position="82"/>
        <end position="137"/>
    </location>
</feature>
<dbReference type="Pfam" id="PF00571">
    <property type="entry name" value="CBS"/>
    <property type="match status" value="2"/>
</dbReference>
<dbReference type="PANTHER" id="PTHR48108">
    <property type="entry name" value="CBS DOMAIN-CONTAINING PROTEIN CBSX2, CHLOROPLASTIC"/>
    <property type="match status" value="1"/>
</dbReference>
<dbReference type="SMART" id="SM00116">
    <property type="entry name" value="CBS"/>
    <property type="match status" value="2"/>
</dbReference>
<organism evidence="4 5">
    <name type="scientific">Candidatus Promineifilum breve</name>
    <dbReference type="NCBI Taxonomy" id="1806508"/>
    <lineage>
        <taxon>Bacteria</taxon>
        <taxon>Bacillati</taxon>
        <taxon>Chloroflexota</taxon>
        <taxon>Ardenticatenia</taxon>
        <taxon>Candidatus Promineifilales</taxon>
        <taxon>Candidatus Promineifilaceae</taxon>
        <taxon>Candidatus Promineifilum</taxon>
    </lineage>
</organism>
<evidence type="ECO:0000256" key="2">
    <source>
        <dbReference type="PROSITE-ProRule" id="PRU00703"/>
    </source>
</evidence>
<evidence type="ECO:0000256" key="1">
    <source>
        <dbReference type="ARBA" id="ARBA00022737"/>
    </source>
</evidence>
<gene>
    <name evidence="4" type="ORF">CFX0092_A0445</name>
</gene>
<keyword evidence="1" id="KW-0677">Repeat</keyword>
<dbReference type="PROSITE" id="PS51371">
    <property type="entry name" value="CBS"/>
    <property type="match status" value="2"/>
</dbReference>
<dbReference type="PANTHER" id="PTHR48108:SF34">
    <property type="entry name" value="CBS DOMAIN-CONTAINING PROTEIN YHCV"/>
    <property type="match status" value="1"/>
</dbReference>
<evidence type="ECO:0000259" key="3">
    <source>
        <dbReference type="PROSITE" id="PS51371"/>
    </source>
</evidence>
<accession>A0A160SYG1</accession>
<feature type="domain" description="CBS" evidence="3">
    <location>
        <begin position="8"/>
        <end position="63"/>
    </location>
</feature>